<dbReference type="SFLD" id="SFLDS00019">
    <property type="entry name" value="Glutathione_Transferase_(cytos"/>
    <property type="match status" value="1"/>
</dbReference>
<dbReference type="Pfam" id="PF00043">
    <property type="entry name" value="GST_C"/>
    <property type="match status" value="1"/>
</dbReference>
<dbReference type="PROSITE" id="PS50404">
    <property type="entry name" value="GST_NTER"/>
    <property type="match status" value="1"/>
</dbReference>
<dbReference type="PANTHER" id="PTHR43900">
    <property type="entry name" value="GLUTATHIONE S-TRANSFERASE RHO"/>
    <property type="match status" value="1"/>
</dbReference>
<dbReference type="InterPro" id="IPR010987">
    <property type="entry name" value="Glutathione-S-Trfase_C-like"/>
</dbReference>
<keyword evidence="3" id="KW-0808">Transferase</keyword>
<dbReference type="SUPFAM" id="SSF47616">
    <property type="entry name" value="GST C-terminal domain-like"/>
    <property type="match status" value="1"/>
</dbReference>
<evidence type="ECO:0000259" key="6">
    <source>
        <dbReference type="PROSITE" id="PS50405"/>
    </source>
</evidence>
<dbReference type="GO" id="GO:0004364">
    <property type="term" value="F:glutathione transferase activity"/>
    <property type="evidence" value="ECO:0007669"/>
    <property type="project" value="UniProtKB-EC"/>
</dbReference>
<dbReference type="FunFam" id="3.40.30.10:FF:000016">
    <property type="entry name" value="Glutathione S-transferase F2"/>
    <property type="match status" value="1"/>
</dbReference>
<dbReference type="Proteomes" id="UP000775547">
    <property type="component" value="Unassembled WGS sequence"/>
</dbReference>
<dbReference type="SFLD" id="SFLDG00358">
    <property type="entry name" value="Main_(cytGST)"/>
    <property type="match status" value="1"/>
</dbReference>
<comment type="catalytic activity">
    <reaction evidence="4">
        <text>RX + glutathione = an S-substituted glutathione + a halide anion + H(+)</text>
        <dbReference type="Rhea" id="RHEA:16437"/>
        <dbReference type="ChEBI" id="CHEBI:15378"/>
        <dbReference type="ChEBI" id="CHEBI:16042"/>
        <dbReference type="ChEBI" id="CHEBI:17792"/>
        <dbReference type="ChEBI" id="CHEBI:57925"/>
        <dbReference type="ChEBI" id="CHEBI:90779"/>
        <dbReference type="EC" id="2.5.1.18"/>
    </reaction>
</comment>
<evidence type="ECO:0000256" key="1">
    <source>
        <dbReference type="ARBA" id="ARBA00010128"/>
    </source>
</evidence>
<feature type="domain" description="GST N-terminal" evidence="5">
    <location>
        <begin position="1"/>
        <end position="82"/>
    </location>
</feature>
<evidence type="ECO:0000256" key="3">
    <source>
        <dbReference type="ARBA" id="ARBA00022679"/>
    </source>
</evidence>
<name>A0A9P7G988_9AGAR</name>
<dbReference type="Pfam" id="PF13417">
    <property type="entry name" value="GST_N_3"/>
    <property type="match status" value="1"/>
</dbReference>
<gene>
    <name evidence="7" type="ORF">DXG03_006924</name>
</gene>
<dbReference type="GO" id="GO:0043295">
    <property type="term" value="F:glutathione binding"/>
    <property type="evidence" value="ECO:0007669"/>
    <property type="project" value="TreeGrafter"/>
</dbReference>
<reference evidence="7" key="2">
    <citation type="submission" date="2021-10" db="EMBL/GenBank/DDBJ databases">
        <title>Phylogenomics reveals ancestral predisposition of the termite-cultivated fungus Termitomyces towards a domesticated lifestyle.</title>
        <authorList>
            <person name="Auxier B."/>
            <person name="Grum-Grzhimaylo A."/>
            <person name="Cardenas M.E."/>
            <person name="Lodge J.D."/>
            <person name="Laessoe T."/>
            <person name="Pedersen O."/>
            <person name="Smith M.E."/>
            <person name="Kuyper T.W."/>
            <person name="Franco-Molano E.A."/>
            <person name="Baroni T.J."/>
            <person name="Aanen D.K."/>
        </authorList>
    </citation>
    <scope>NUCLEOTIDE SEQUENCE</scope>
    <source>
        <strain evidence="7">AP01</strain>
        <tissue evidence="7">Mycelium</tissue>
    </source>
</reference>
<evidence type="ECO:0000256" key="2">
    <source>
        <dbReference type="ARBA" id="ARBA00012452"/>
    </source>
</evidence>
<dbReference type="CDD" id="cd03053">
    <property type="entry name" value="GST_N_Phi"/>
    <property type="match status" value="1"/>
</dbReference>
<dbReference type="PANTHER" id="PTHR43900:SF3">
    <property type="entry name" value="GLUTATHIONE S-TRANSFERASE RHO"/>
    <property type="match status" value="1"/>
</dbReference>
<dbReference type="InterPro" id="IPR036282">
    <property type="entry name" value="Glutathione-S-Trfase_C_sf"/>
</dbReference>
<proteinExistence type="inferred from homology"/>
<comment type="caution">
    <text evidence="7">The sequence shown here is derived from an EMBL/GenBank/DDBJ whole genome shotgun (WGS) entry which is preliminary data.</text>
</comment>
<dbReference type="AlphaFoldDB" id="A0A9P7G988"/>
<dbReference type="Gene3D" id="3.40.30.10">
    <property type="entry name" value="Glutaredoxin"/>
    <property type="match status" value="1"/>
</dbReference>
<protein>
    <recommendedName>
        <fullName evidence="2">glutathione transferase</fullName>
        <ecNumber evidence="2">2.5.1.18</ecNumber>
    </recommendedName>
</protein>
<dbReference type="InterPro" id="IPR036249">
    <property type="entry name" value="Thioredoxin-like_sf"/>
</dbReference>
<dbReference type="InterPro" id="IPR004046">
    <property type="entry name" value="GST_C"/>
</dbReference>
<dbReference type="InterPro" id="IPR004045">
    <property type="entry name" value="Glutathione_S-Trfase_N"/>
</dbReference>
<dbReference type="GO" id="GO:0009636">
    <property type="term" value="P:response to toxic substance"/>
    <property type="evidence" value="ECO:0007669"/>
    <property type="project" value="UniProtKB-ARBA"/>
</dbReference>
<dbReference type="FunFam" id="1.20.1050.10:FF:000004">
    <property type="entry name" value="Glutathione S-transferase F2"/>
    <property type="match status" value="1"/>
</dbReference>
<dbReference type="InterPro" id="IPR040079">
    <property type="entry name" value="Glutathione_S-Trfase"/>
</dbReference>
<keyword evidence="8" id="KW-1185">Reference proteome</keyword>
<evidence type="ECO:0000313" key="8">
    <source>
        <dbReference type="Proteomes" id="UP000775547"/>
    </source>
</evidence>
<evidence type="ECO:0000313" key="7">
    <source>
        <dbReference type="EMBL" id="KAG5645110.1"/>
    </source>
</evidence>
<dbReference type="EMBL" id="JABCKV010000049">
    <property type="protein sequence ID" value="KAG5645110.1"/>
    <property type="molecule type" value="Genomic_DNA"/>
</dbReference>
<dbReference type="OrthoDB" id="249703at2759"/>
<dbReference type="SFLD" id="SFLDG01154">
    <property type="entry name" value="Main.5:_Phi-like"/>
    <property type="match status" value="1"/>
</dbReference>
<reference evidence="7" key="1">
    <citation type="submission" date="2020-07" db="EMBL/GenBank/DDBJ databases">
        <authorList>
            <person name="Nieuwenhuis M."/>
            <person name="Van De Peppel L.J.J."/>
        </authorList>
    </citation>
    <scope>NUCLEOTIDE SEQUENCE</scope>
    <source>
        <strain evidence="7">AP01</strain>
        <tissue evidence="7">Mycelium</tissue>
    </source>
</reference>
<dbReference type="PROSITE" id="PS50405">
    <property type="entry name" value="GST_CTER"/>
    <property type="match status" value="1"/>
</dbReference>
<evidence type="ECO:0000256" key="4">
    <source>
        <dbReference type="ARBA" id="ARBA00047960"/>
    </source>
</evidence>
<evidence type="ECO:0000259" key="5">
    <source>
        <dbReference type="PROSITE" id="PS50404"/>
    </source>
</evidence>
<dbReference type="GO" id="GO:0005737">
    <property type="term" value="C:cytoplasm"/>
    <property type="evidence" value="ECO:0007669"/>
    <property type="project" value="TreeGrafter"/>
</dbReference>
<dbReference type="Gene3D" id="1.20.1050.10">
    <property type="match status" value="1"/>
</dbReference>
<comment type="similarity">
    <text evidence="1">Belongs to the GST superfamily. Phi family.</text>
</comment>
<dbReference type="EC" id="2.5.1.18" evidence="2"/>
<dbReference type="SUPFAM" id="SSF52833">
    <property type="entry name" value="Thioredoxin-like"/>
    <property type="match status" value="1"/>
</dbReference>
<sequence>MVLKLHGWFGSTCTRRVGAVLHEKQIPFEFVNVDLQSGEHKSPAFVAIQPFGQVPYIDDDGFILYESRAISRYLEAKYPNQGTKLIPDGLKERALFEQAASVEVSNFDPHASGAVAENLFKPFWGKTPDPAVFEEHIKQLAARLDAYEVILSKQKYVAGDVYTLADIFHLPYGWSLSIAGSEILADESRPNVVRWWKDITSRESWQAVKDAVKSTV</sequence>
<dbReference type="GO" id="GO:0006749">
    <property type="term" value="P:glutathione metabolic process"/>
    <property type="evidence" value="ECO:0007669"/>
    <property type="project" value="TreeGrafter"/>
</dbReference>
<feature type="domain" description="GST C-terminal" evidence="6">
    <location>
        <begin position="89"/>
        <end position="216"/>
    </location>
</feature>
<accession>A0A9P7G988</accession>
<organism evidence="7 8">
    <name type="scientific">Asterophora parasitica</name>
    <dbReference type="NCBI Taxonomy" id="117018"/>
    <lineage>
        <taxon>Eukaryota</taxon>
        <taxon>Fungi</taxon>
        <taxon>Dikarya</taxon>
        <taxon>Basidiomycota</taxon>
        <taxon>Agaricomycotina</taxon>
        <taxon>Agaricomycetes</taxon>
        <taxon>Agaricomycetidae</taxon>
        <taxon>Agaricales</taxon>
        <taxon>Tricholomatineae</taxon>
        <taxon>Lyophyllaceae</taxon>
        <taxon>Asterophora</taxon>
    </lineage>
</organism>